<dbReference type="AlphaFoldDB" id="W5IIS6"/>
<dbReference type="Pfam" id="PF01252">
    <property type="entry name" value="Peptidase_A8"/>
    <property type="match status" value="1"/>
</dbReference>
<dbReference type="RefSeq" id="WP_048349315.1">
    <property type="nucleotide sequence ID" value="NZ_GG770225.1"/>
</dbReference>
<dbReference type="PRINTS" id="PR00781">
    <property type="entry name" value="LIPOSIGPTASE"/>
</dbReference>
<keyword evidence="7 9" id="KW-1133">Transmembrane helix</keyword>
<comment type="subcellular location">
    <subcellularLocation>
        <location evidence="9">Cell membrane</location>
        <topology evidence="9">Multi-pass membrane protein</topology>
    </subcellularLocation>
</comment>
<dbReference type="GO" id="GO:0005886">
    <property type="term" value="C:plasma membrane"/>
    <property type="evidence" value="ECO:0007669"/>
    <property type="project" value="UniProtKB-SubCell"/>
</dbReference>
<dbReference type="EC" id="3.4.23.36" evidence="9"/>
<dbReference type="EMBL" id="ADCX01000002">
    <property type="protein sequence ID" value="EFG26777.2"/>
    <property type="molecule type" value="Genomic_DNA"/>
</dbReference>
<keyword evidence="3 9" id="KW-0645">Protease</keyword>
<keyword evidence="6 9" id="KW-0378">Hydrolase</keyword>
<feature type="active site" evidence="9">
    <location>
        <position position="144"/>
    </location>
</feature>
<dbReference type="InterPro" id="IPR001872">
    <property type="entry name" value="Peptidase_A8"/>
</dbReference>
<keyword evidence="5 9" id="KW-0064">Aspartyl protease</keyword>
<dbReference type="PANTHER" id="PTHR33695">
    <property type="entry name" value="LIPOPROTEIN SIGNAL PEPTIDASE"/>
    <property type="match status" value="1"/>
</dbReference>
<evidence type="ECO:0000256" key="5">
    <source>
        <dbReference type="ARBA" id="ARBA00022750"/>
    </source>
</evidence>
<feature type="transmembrane region" description="Helical" evidence="9">
    <location>
        <begin position="66"/>
        <end position="91"/>
    </location>
</feature>
<dbReference type="GO" id="GO:0006508">
    <property type="term" value="P:proteolysis"/>
    <property type="evidence" value="ECO:0007669"/>
    <property type="project" value="UniProtKB-KW"/>
</dbReference>
<accession>W5IIS6</accession>
<evidence type="ECO:0000256" key="3">
    <source>
        <dbReference type="ARBA" id="ARBA00022670"/>
    </source>
</evidence>
<gene>
    <name evidence="9" type="primary">lspA</name>
    <name evidence="11" type="ORF">HMPREF9020_00404</name>
</gene>
<dbReference type="Proteomes" id="UP000005777">
    <property type="component" value="Unassembled WGS sequence"/>
</dbReference>
<comment type="function">
    <text evidence="9">This protein specifically catalyzes the removal of signal peptides from prolipoproteins.</text>
</comment>
<evidence type="ECO:0000256" key="8">
    <source>
        <dbReference type="ARBA" id="ARBA00023136"/>
    </source>
</evidence>
<evidence type="ECO:0000313" key="12">
    <source>
        <dbReference type="Proteomes" id="UP000005777"/>
    </source>
</evidence>
<comment type="caution">
    <text evidence="11">The sequence shown here is derived from an EMBL/GenBank/DDBJ whole genome shotgun (WGS) entry which is preliminary data.</text>
</comment>
<organism evidence="11 12">
    <name type="scientific">Scardovia inopinata F0304</name>
    <dbReference type="NCBI Taxonomy" id="641146"/>
    <lineage>
        <taxon>Bacteria</taxon>
        <taxon>Bacillati</taxon>
        <taxon>Actinomycetota</taxon>
        <taxon>Actinomycetes</taxon>
        <taxon>Bifidobacteriales</taxon>
        <taxon>Bifidobacteriaceae</taxon>
        <taxon>Scardovia</taxon>
    </lineage>
</organism>
<dbReference type="eggNOG" id="COG0597">
    <property type="taxonomic scope" value="Bacteria"/>
</dbReference>
<reference evidence="11 12" key="1">
    <citation type="submission" date="2012-01" db="EMBL/GenBank/DDBJ databases">
        <title>The Genome Sequence of Scardovia inopinata F0304.</title>
        <authorList>
            <consortium name="The Broad Institute Genome Sequencing Platform"/>
            <person name="Earl A."/>
            <person name="Ward D."/>
            <person name="Feldgarden M."/>
            <person name="Gevers D."/>
            <person name="Izard J."/>
            <person name="Baranova O.V."/>
            <person name="Blanton J.M."/>
            <person name="Tanner A.C."/>
            <person name="Dewhirst F.E."/>
            <person name="Young S.K."/>
            <person name="Zeng Q."/>
            <person name="Gargeya S."/>
            <person name="Fitzgerald M."/>
            <person name="Haas B."/>
            <person name="Abouelleil A."/>
            <person name="Alvarado L."/>
            <person name="Arachchi H.M."/>
            <person name="Berlin A."/>
            <person name="Chapman S.B."/>
            <person name="Gearin G."/>
            <person name="Goldberg J."/>
            <person name="Griggs A."/>
            <person name="Gujja S."/>
            <person name="Hansen M."/>
            <person name="Heiman D."/>
            <person name="Howarth C."/>
            <person name="Larimer J."/>
            <person name="Lui A."/>
            <person name="MacDonald P.J."/>
            <person name="McCowen C."/>
            <person name="Montmayeur A."/>
            <person name="Murphy C."/>
            <person name="Neiman D."/>
            <person name="Pearson M."/>
            <person name="Priest M."/>
            <person name="Roberts A."/>
            <person name="Saif S."/>
            <person name="Shea T."/>
            <person name="Sisk P."/>
            <person name="Stolte C."/>
            <person name="Sykes S."/>
            <person name="Wortman J."/>
            <person name="Nusbaum C."/>
            <person name="Birren B."/>
        </authorList>
    </citation>
    <scope>NUCLEOTIDE SEQUENCE [LARGE SCALE GENOMIC DNA]</scope>
    <source>
        <strain evidence="11 12">F0304</strain>
    </source>
</reference>
<protein>
    <recommendedName>
        <fullName evidence="9">Lipoprotein signal peptidase</fullName>
        <ecNumber evidence="9">3.4.23.36</ecNumber>
    </recommendedName>
    <alternativeName>
        <fullName evidence="9">Prolipoprotein signal peptidase</fullName>
    </alternativeName>
    <alternativeName>
        <fullName evidence="9">Signal peptidase II</fullName>
        <shortName evidence="9">SPase II</shortName>
    </alternativeName>
</protein>
<evidence type="ECO:0000313" key="11">
    <source>
        <dbReference type="EMBL" id="EFG26777.2"/>
    </source>
</evidence>
<dbReference type="HOGENOM" id="CLU_083252_2_3_11"/>
<evidence type="ECO:0000256" key="7">
    <source>
        <dbReference type="ARBA" id="ARBA00022989"/>
    </source>
</evidence>
<dbReference type="PANTHER" id="PTHR33695:SF1">
    <property type="entry name" value="LIPOPROTEIN SIGNAL PEPTIDASE"/>
    <property type="match status" value="1"/>
</dbReference>
<dbReference type="HAMAP" id="MF_00161">
    <property type="entry name" value="LspA"/>
    <property type="match status" value="1"/>
</dbReference>
<comment type="catalytic activity">
    <reaction evidence="9">
        <text>Release of signal peptides from bacterial membrane prolipoproteins. Hydrolyzes -Xaa-Yaa-Zaa-|-(S,diacylglyceryl)Cys-, in which Xaa is hydrophobic (preferably Leu), and Yaa (Ala or Ser) and Zaa (Gly or Ala) have small, neutral side chains.</text>
        <dbReference type="EC" id="3.4.23.36"/>
    </reaction>
</comment>
<evidence type="ECO:0000256" key="4">
    <source>
        <dbReference type="ARBA" id="ARBA00022692"/>
    </source>
</evidence>
<comment type="similarity">
    <text evidence="1 9 10">Belongs to the peptidase A8 family.</text>
</comment>
<sequence>MKETKNRRLYGSWGCIAVFVSVSVAGLIIDQLTKAVALKYLSDGRRIPVLDGAIFLQLYRNSGASLGFASAATSAIAILALLACAALVVAAIRTDSPWWSLALGLAFAGADGNLIDRLIYSTGFMNGKVVDFIDYGWSIGNVADVFLTLAALVFVVLIVSGHPLRTPPAESARHE</sequence>
<evidence type="ECO:0000256" key="6">
    <source>
        <dbReference type="ARBA" id="ARBA00022801"/>
    </source>
</evidence>
<keyword evidence="8 9" id="KW-0472">Membrane</keyword>
<feature type="transmembrane region" description="Helical" evidence="9">
    <location>
        <begin position="135"/>
        <end position="159"/>
    </location>
</feature>
<comment type="pathway">
    <text evidence="9">Protein modification; lipoprotein biosynthesis (signal peptide cleavage).</text>
</comment>
<feature type="transmembrane region" description="Helical" evidence="9">
    <location>
        <begin position="98"/>
        <end position="115"/>
    </location>
</feature>
<dbReference type="UniPathway" id="UPA00665"/>
<keyword evidence="12" id="KW-1185">Reference proteome</keyword>
<keyword evidence="2 9" id="KW-1003">Cell membrane</keyword>
<evidence type="ECO:0000256" key="2">
    <source>
        <dbReference type="ARBA" id="ARBA00022475"/>
    </source>
</evidence>
<feature type="transmembrane region" description="Helical" evidence="9">
    <location>
        <begin position="9"/>
        <end position="29"/>
    </location>
</feature>
<evidence type="ECO:0000256" key="9">
    <source>
        <dbReference type="HAMAP-Rule" id="MF_00161"/>
    </source>
</evidence>
<feature type="active site" evidence="9">
    <location>
        <position position="131"/>
    </location>
</feature>
<evidence type="ECO:0000256" key="1">
    <source>
        <dbReference type="ARBA" id="ARBA00006139"/>
    </source>
</evidence>
<proteinExistence type="inferred from homology"/>
<evidence type="ECO:0000256" key="10">
    <source>
        <dbReference type="RuleBase" id="RU004181"/>
    </source>
</evidence>
<dbReference type="GO" id="GO:0004190">
    <property type="term" value="F:aspartic-type endopeptidase activity"/>
    <property type="evidence" value="ECO:0007669"/>
    <property type="project" value="UniProtKB-UniRule"/>
</dbReference>
<name>W5IIS6_SCAIO</name>
<keyword evidence="4 9" id="KW-0812">Transmembrane</keyword>